<protein>
    <recommendedName>
        <fullName evidence="2">Fe2OG dioxygenase domain-containing protein</fullName>
    </recommendedName>
</protein>
<dbReference type="OrthoDB" id="27483at2759"/>
<keyword evidence="1" id="KW-0479">Metal-binding</keyword>
<evidence type="ECO:0000259" key="2">
    <source>
        <dbReference type="PROSITE" id="PS51471"/>
    </source>
</evidence>
<dbReference type="GO" id="GO:0016491">
    <property type="term" value="F:oxidoreductase activity"/>
    <property type="evidence" value="ECO:0007669"/>
    <property type="project" value="UniProtKB-KW"/>
</dbReference>
<comment type="similarity">
    <text evidence="1">Belongs to the iron/ascorbate-dependent oxidoreductase family.</text>
</comment>
<sequence length="426" mass="47380">MASIDDQLENLASSLTSRLPYCSGTLDIPLTNFVLFYGKEQDAHRVDLLNASEDELKRLAETCDVATFGMGQESVHDESYRKAGKLDVTQFAMHFDATLVGLAETVFADLFDGDETSSVRAELYKLNVYGPQSFFKSHVDTPRSDDMFGSLVVIFPTRYQGGALVLRDGGEAWMFDSAETLSRQSEKPRIAYVAFFSDVQHEVLPVQSGYRVTLTYNLYFADASPVPAVPVTRPFPQAKSPFEVELQLLLDDPTFLPEGGHLGFGLSHLYPIHANVLRDFGPTRTIPLAKLMSHLKGSDRQLRQSCSNLSLKLSPRVIYKDRSEELSVLCDHIVDFPSDETFENDPFWSFLREKEGGKLLNTPPGSEYSGSDDGADVTVYWVTRPSQTDQADCFFLTYGNEPGLDYTYMQACLIVDVGAVGKRATA</sequence>
<dbReference type="InParanoid" id="A0A401GTA6"/>
<keyword evidence="1" id="KW-0408">Iron</keyword>
<keyword evidence="1" id="KW-0560">Oxidoreductase</keyword>
<accession>A0A401GTA6</accession>
<dbReference type="PANTHER" id="PTHR33099:SF14">
    <property type="entry name" value="PROLYL 4-HYDROXYLASE ALPHA SUBUNIT FE(2+) 2OG DIOXYGENASE DOMAIN-CONTAINING PROTEIN"/>
    <property type="match status" value="1"/>
</dbReference>
<reference evidence="3 4" key="1">
    <citation type="journal article" date="2018" name="Sci. Rep.">
        <title>Genome sequence of the cauliflower mushroom Sparassis crispa (Hanabiratake) and its association with beneficial usage.</title>
        <authorList>
            <person name="Kiyama R."/>
            <person name="Furutani Y."/>
            <person name="Kawaguchi K."/>
            <person name="Nakanishi T."/>
        </authorList>
    </citation>
    <scope>NUCLEOTIDE SEQUENCE [LARGE SCALE GENOMIC DNA]</scope>
</reference>
<dbReference type="Gene3D" id="2.60.120.620">
    <property type="entry name" value="q2cbj1_9rhob like domain"/>
    <property type="match status" value="1"/>
</dbReference>
<keyword evidence="4" id="KW-1185">Reference proteome</keyword>
<evidence type="ECO:0000256" key="1">
    <source>
        <dbReference type="RuleBase" id="RU003682"/>
    </source>
</evidence>
<gene>
    <name evidence="3" type="ORF">SCP_0706070</name>
</gene>
<dbReference type="PROSITE" id="PS51471">
    <property type="entry name" value="FE2OG_OXY"/>
    <property type="match status" value="1"/>
</dbReference>
<name>A0A401GTA6_9APHY</name>
<dbReference type="RefSeq" id="XP_027616333.1">
    <property type="nucleotide sequence ID" value="XM_027760532.1"/>
</dbReference>
<dbReference type="AlphaFoldDB" id="A0A401GTA6"/>
<dbReference type="GO" id="GO:0046872">
    <property type="term" value="F:metal ion binding"/>
    <property type="evidence" value="ECO:0007669"/>
    <property type="project" value="UniProtKB-KW"/>
</dbReference>
<dbReference type="EMBL" id="BFAD01000007">
    <property type="protein sequence ID" value="GBE85420.1"/>
    <property type="molecule type" value="Genomic_DNA"/>
</dbReference>
<dbReference type="InterPro" id="IPR044862">
    <property type="entry name" value="Pro_4_hyd_alph_FE2OG_OXY"/>
</dbReference>
<organism evidence="3 4">
    <name type="scientific">Sparassis crispa</name>
    <dbReference type="NCBI Taxonomy" id="139825"/>
    <lineage>
        <taxon>Eukaryota</taxon>
        <taxon>Fungi</taxon>
        <taxon>Dikarya</taxon>
        <taxon>Basidiomycota</taxon>
        <taxon>Agaricomycotina</taxon>
        <taxon>Agaricomycetes</taxon>
        <taxon>Polyporales</taxon>
        <taxon>Sparassidaceae</taxon>
        <taxon>Sparassis</taxon>
    </lineage>
</organism>
<dbReference type="PANTHER" id="PTHR33099">
    <property type="entry name" value="FE2OG DIOXYGENASE DOMAIN-CONTAINING PROTEIN"/>
    <property type="match status" value="1"/>
</dbReference>
<dbReference type="STRING" id="139825.A0A401GTA6"/>
<proteinExistence type="inferred from homology"/>
<dbReference type="GeneID" id="38782337"/>
<evidence type="ECO:0000313" key="3">
    <source>
        <dbReference type="EMBL" id="GBE85420.1"/>
    </source>
</evidence>
<dbReference type="Proteomes" id="UP000287166">
    <property type="component" value="Unassembled WGS sequence"/>
</dbReference>
<dbReference type="InterPro" id="IPR005123">
    <property type="entry name" value="Oxoglu/Fe-dep_dioxygenase_dom"/>
</dbReference>
<comment type="caution">
    <text evidence="3">The sequence shown here is derived from an EMBL/GenBank/DDBJ whole genome shotgun (WGS) entry which is preliminary data.</text>
</comment>
<evidence type="ECO:0000313" key="4">
    <source>
        <dbReference type="Proteomes" id="UP000287166"/>
    </source>
</evidence>
<feature type="domain" description="Fe2OG dioxygenase" evidence="2">
    <location>
        <begin position="115"/>
        <end position="220"/>
    </location>
</feature>
<dbReference type="Pfam" id="PF13640">
    <property type="entry name" value="2OG-FeII_Oxy_3"/>
    <property type="match status" value="1"/>
</dbReference>